<sequence>MNSIALPRSCPQDVLESGYVVLLKQTGLLSAEGDDAVRFVHGQLSNDIEHLGPGSVRVAAYCTPQGRMLALFHIWKSGGKVCMMLPRDILPALQKRLQIYILRAKVKLADESDSMAILGIGGRKAETVLSEWFPGLPLALSGKTENETGVLMRVKDAFGAPRYLLAVPSGKLQEMESALSAKLAVCDESGWLLGDIEAGMPQITLPVQDRFIPQMVNLEETGGLSFKKGCYPGQEVIARSQYRGTVKRRMFHGQVKWPEGTAVSALNMVAGADLFDSQGLVCGTVVQSVRRDEKHIDCLAVVQTDAKETGDIHAATPDGPVLTWVPLPYSMTGTGS</sequence>
<dbReference type="GO" id="GO:0016226">
    <property type="term" value="P:iron-sulfur cluster assembly"/>
    <property type="evidence" value="ECO:0007669"/>
    <property type="project" value="TreeGrafter"/>
</dbReference>
<dbReference type="EMBL" id="CP098251">
    <property type="protein sequence ID" value="WAV90619.1"/>
    <property type="molecule type" value="Genomic_DNA"/>
</dbReference>
<protein>
    <submittedName>
        <fullName evidence="1">Folate-binding protein</fullName>
    </submittedName>
</protein>
<dbReference type="PANTHER" id="PTHR22602">
    <property type="entry name" value="TRANSFERASE CAF17, MITOCHONDRIAL-RELATED"/>
    <property type="match status" value="1"/>
</dbReference>
<evidence type="ECO:0000313" key="1">
    <source>
        <dbReference type="EMBL" id="WAV90619.1"/>
    </source>
</evidence>
<name>A0A9E9LDA0_9BURK</name>
<dbReference type="NCBIfam" id="TIGR03317">
    <property type="entry name" value="ygfZ_signature"/>
    <property type="match status" value="1"/>
</dbReference>
<dbReference type="SUPFAM" id="SSF101790">
    <property type="entry name" value="Aminomethyltransferase beta-barrel domain"/>
    <property type="match status" value="1"/>
</dbReference>
<proteinExistence type="predicted"/>
<dbReference type="PANTHER" id="PTHR22602:SF0">
    <property type="entry name" value="TRANSFERASE CAF17, MITOCHONDRIAL-RELATED"/>
    <property type="match status" value="1"/>
</dbReference>
<dbReference type="InterPro" id="IPR017703">
    <property type="entry name" value="YgfZ/GCV_T_CS"/>
</dbReference>
<gene>
    <name evidence="1" type="ORF">NB646_07050</name>
</gene>
<dbReference type="AlphaFoldDB" id="A0A9E9LDA0"/>
<dbReference type="RefSeq" id="WP_269315636.1">
    <property type="nucleotide sequence ID" value="NZ_CP098251.1"/>
</dbReference>
<dbReference type="Gene3D" id="3.30.70.1400">
    <property type="entry name" value="Aminomethyltransferase beta-barrel domains"/>
    <property type="match status" value="1"/>
</dbReference>
<dbReference type="InterPro" id="IPR045179">
    <property type="entry name" value="YgfZ/GcvT"/>
</dbReference>
<dbReference type="Gene3D" id="3.30.70.1630">
    <property type="match status" value="1"/>
</dbReference>
<accession>A0A9E9LDA0</accession>
<dbReference type="InterPro" id="IPR029043">
    <property type="entry name" value="GcvT/YgfZ_C"/>
</dbReference>
<reference evidence="1" key="1">
    <citation type="journal article" date="2022" name="Front. Microbiol.">
        <title>New perspectives on an old grouping: The genomic and phenotypic variability of Oxalobacter formigenes and the implications for calcium oxalate stone prevention.</title>
        <authorList>
            <person name="Chmiel J.A."/>
            <person name="Carr C."/>
            <person name="Stuivenberg G.A."/>
            <person name="Venema R."/>
            <person name="Chanyi R.M."/>
            <person name="Al K.F."/>
            <person name="Giguere D."/>
            <person name="Say H."/>
            <person name="Akouris P.P."/>
            <person name="Dominguez Romero S.A."/>
            <person name="Kwong A."/>
            <person name="Tai V."/>
            <person name="Koval S.F."/>
            <person name="Razvi H."/>
            <person name="Bjazevic J."/>
            <person name="Burton J.P."/>
        </authorList>
    </citation>
    <scope>NUCLEOTIDE SEQUENCE</scope>
    <source>
        <strain evidence="1">OxK</strain>
    </source>
</reference>
<organism evidence="1">
    <name type="scientific">Oxalobacter aliiformigenes</name>
    <dbReference type="NCBI Taxonomy" id="2946593"/>
    <lineage>
        <taxon>Bacteria</taxon>
        <taxon>Pseudomonadati</taxon>
        <taxon>Pseudomonadota</taxon>
        <taxon>Betaproteobacteria</taxon>
        <taxon>Burkholderiales</taxon>
        <taxon>Oxalobacteraceae</taxon>
        <taxon>Oxalobacter</taxon>
    </lineage>
</organism>
<dbReference type="Gene3D" id="2.40.30.160">
    <property type="match status" value="1"/>
</dbReference>
<dbReference type="Proteomes" id="UP001164819">
    <property type="component" value="Chromosome"/>
</dbReference>
<dbReference type="SUPFAM" id="SSF103025">
    <property type="entry name" value="Folate-binding domain"/>
    <property type="match status" value="1"/>
</dbReference>